<dbReference type="AlphaFoldDB" id="A0AAE4B546"/>
<evidence type="ECO:0000313" key="3">
    <source>
        <dbReference type="EMBL" id="MDQ2088866.1"/>
    </source>
</evidence>
<dbReference type="PANTHER" id="PTHR43767:SF1">
    <property type="entry name" value="NONRIBOSOMAL PEPTIDE SYNTHASE PES1 (EUROFUNG)-RELATED"/>
    <property type="match status" value="1"/>
</dbReference>
<evidence type="ECO:0000313" key="4">
    <source>
        <dbReference type="Proteomes" id="UP001226762"/>
    </source>
</evidence>
<evidence type="ECO:0000259" key="1">
    <source>
        <dbReference type="Pfam" id="PF00501"/>
    </source>
</evidence>
<dbReference type="Pfam" id="PF13193">
    <property type="entry name" value="AMP-binding_C"/>
    <property type="match status" value="1"/>
</dbReference>
<dbReference type="PROSITE" id="PS00455">
    <property type="entry name" value="AMP_BINDING"/>
    <property type="match status" value="1"/>
</dbReference>
<dbReference type="RefSeq" id="WP_306734126.1">
    <property type="nucleotide sequence ID" value="NZ_JANHAX010000001.1"/>
</dbReference>
<protein>
    <submittedName>
        <fullName evidence="3">AMP-binding protein</fullName>
    </submittedName>
</protein>
<dbReference type="InterPro" id="IPR000873">
    <property type="entry name" value="AMP-dep_synth/lig_dom"/>
</dbReference>
<dbReference type="InterPro" id="IPR045851">
    <property type="entry name" value="AMP-bd_C_sf"/>
</dbReference>
<dbReference type="Gene3D" id="3.40.50.12780">
    <property type="entry name" value="N-terminal domain of ligase-like"/>
    <property type="match status" value="1"/>
</dbReference>
<dbReference type="InterPro" id="IPR042099">
    <property type="entry name" value="ANL_N_sf"/>
</dbReference>
<dbReference type="SUPFAM" id="SSF56801">
    <property type="entry name" value="Acetyl-CoA synthetase-like"/>
    <property type="match status" value="1"/>
</dbReference>
<reference evidence="3" key="2">
    <citation type="submission" date="2023-02" db="EMBL/GenBank/DDBJ databases">
        <title>'Rhodoalgimonas zhirmunskyi' gen. nov., isolated from a red alga.</title>
        <authorList>
            <person name="Nedashkovskaya O.I."/>
            <person name="Otstavnykh N.Y."/>
            <person name="Bystritskaya E.P."/>
            <person name="Balabanova L.A."/>
            <person name="Isaeva M.P."/>
        </authorList>
    </citation>
    <scope>NUCLEOTIDE SEQUENCE</scope>
    <source>
        <strain evidence="3">KCTC 52189</strain>
    </source>
</reference>
<dbReference type="Gene3D" id="3.30.300.30">
    <property type="match status" value="1"/>
</dbReference>
<evidence type="ECO:0000259" key="2">
    <source>
        <dbReference type="Pfam" id="PF13193"/>
    </source>
</evidence>
<dbReference type="PANTHER" id="PTHR43767">
    <property type="entry name" value="LONG-CHAIN-FATTY-ACID--COA LIGASE"/>
    <property type="match status" value="1"/>
</dbReference>
<dbReference type="InterPro" id="IPR025110">
    <property type="entry name" value="AMP-bd_C"/>
</dbReference>
<reference evidence="3" key="1">
    <citation type="submission" date="2022-07" db="EMBL/GenBank/DDBJ databases">
        <authorList>
            <person name="Otstavnykh N."/>
            <person name="Isaeva M."/>
            <person name="Bystritskaya E."/>
        </authorList>
    </citation>
    <scope>NUCLEOTIDE SEQUENCE</scope>
    <source>
        <strain evidence="3">KCTC 52189</strain>
    </source>
</reference>
<dbReference type="InterPro" id="IPR020845">
    <property type="entry name" value="AMP-binding_CS"/>
</dbReference>
<proteinExistence type="predicted"/>
<dbReference type="Proteomes" id="UP001226762">
    <property type="component" value="Unassembled WGS sequence"/>
</dbReference>
<comment type="caution">
    <text evidence="3">The sequence shown here is derived from an EMBL/GenBank/DDBJ whole genome shotgun (WGS) entry which is preliminary data.</text>
</comment>
<feature type="domain" description="AMP-dependent synthetase/ligase" evidence="1">
    <location>
        <begin position="27"/>
        <end position="369"/>
    </location>
</feature>
<dbReference type="InterPro" id="IPR050237">
    <property type="entry name" value="ATP-dep_AMP-bd_enzyme"/>
</dbReference>
<keyword evidence="4" id="KW-1185">Reference proteome</keyword>
<gene>
    <name evidence="3" type="ORF">NO357_02990</name>
</gene>
<sequence>MTSDFPRLRAPEGDQYTALDFGTAFYDAIARDPGKLAVVDEAHAWDWATFGALAKRVAGTLTAQGHGRGARVAVLARNSAEYLALYAGILCAGACVVPLPVSATSQVLRGMLTDCGAALLFADSANAGLAAGLGAPEVVTLEDLPVWADADPQPDPTAPDPDDFFDLIYSSGTTGTPKGIIHDHRFRARQLMRMPRFGLDENARLLVSTPLYSNTTLVAALPVMAKGGTLVSMAKFDVTRFLELSEKHRITNAMLVPVQYMRIMAAPDFDRYDLSSYRAKTSTSAPLPAPLIRDILARWPGELYEIYGMTEGGLSTVLDARAQPDKLDTVGKPAEGCELRVIDEAGTELPAGAFGEIVGRGGPMMQGYLHAPEKTLEATWTSPEGIDFIRTGDMGRVDEDGFLHLLDRKKDMIISGGFNIYAADLERVLRDHPAVADVAVIAVPSPQWGETPLGLVVRRPGDLTGAEEILDWANARLGKTQRLSAVEFRTDLPRSAIGKIEKRVLRAPYWEER</sequence>
<dbReference type="EMBL" id="JANHAX010000001">
    <property type="protein sequence ID" value="MDQ2088866.1"/>
    <property type="molecule type" value="Genomic_DNA"/>
</dbReference>
<name>A0AAE4B546_9RHOB</name>
<feature type="domain" description="AMP-binding enzyme C-terminal" evidence="2">
    <location>
        <begin position="425"/>
        <end position="499"/>
    </location>
</feature>
<accession>A0AAE4B546</accession>
<dbReference type="GO" id="GO:0016878">
    <property type="term" value="F:acid-thiol ligase activity"/>
    <property type="evidence" value="ECO:0007669"/>
    <property type="project" value="UniProtKB-ARBA"/>
</dbReference>
<dbReference type="Pfam" id="PF00501">
    <property type="entry name" value="AMP-binding"/>
    <property type="match status" value="1"/>
</dbReference>
<organism evidence="3 4">
    <name type="scientific">Marimonas arenosa</name>
    <dbReference type="NCBI Taxonomy" id="1795305"/>
    <lineage>
        <taxon>Bacteria</taxon>
        <taxon>Pseudomonadati</taxon>
        <taxon>Pseudomonadota</taxon>
        <taxon>Alphaproteobacteria</taxon>
        <taxon>Rhodobacterales</taxon>
        <taxon>Paracoccaceae</taxon>
        <taxon>Marimonas</taxon>
    </lineage>
</organism>